<evidence type="ECO:0000313" key="14">
    <source>
        <dbReference type="WBParaSite" id="TMUE_2000010011.1"/>
    </source>
</evidence>
<evidence type="ECO:0000256" key="8">
    <source>
        <dbReference type="PROSITE-ProRule" id="PRU00047"/>
    </source>
</evidence>
<evidence type="ECO:0000259" key="12">
    <source>
        <dbReference type="PROSITE" id="PS50994"/>
    </source>
</evidence>
<feature type="region of interest" description="Disordered" evidence="9">
    <location>
        <begin position="184"/>
        <end position="219"/>
    </location>
</feature>
<evidence type="ECO:0000256" key="7">
    <source>
        <dbReference type="ARBA" id="ARBA00022918"/>
    </source>
</evidence>
<dbReference type="FunFam" id="3.30.70.270:FF:000020">
    <property type="entry name" value="Transposon Tf2-6 polyprotein-like Protein"/>
    <property type="match status" value="1"/>
</dbReference>
<feature type="domain" description="CCHC-type" evidence="10">
    <location>
        <begin position="238"/>
        <end position="253"/>
    </location>
</feature>
<keyword evidence="4" id="KW-0540">Nuclease</keyword>
<dbReference type="Proteomes" id="UP000046395">
    <property type="component" value="Unassembled WGS sequence"/>
</dbReference>
<evidence type="ECO:0000256" key="2">
    <source>
        <dbReference type="ARBA" id="ARBA00022679"/>
    </source>
</evidence>
<evidence type="ECO:0000256" key="9">
    <source>
        <dbReference type="SAM" id="MobiDB-lite"/>
    </source>
</evidence>
<dbReference type="InterPro" id="IPR043128">
    <property type="entry name" value="Rev_trsase/Diguanyl_cyclase"/>
</dbReference>
<dbReference type="InterPro" id="IPR001584">
    <property type="entry name" value="Integrase_cat-core"/>
</dbReference>
<dbReference type="Gene3D" id="3.10.20.370">
    <property type="match status" value="1"/>
</dbReference>
<keyword evidence="13" id="KW-1185">Reference proteome</keyword>
<evidence type="ECO:0000259" key="11">
    <source>
        <dbReference type="PROSITE" id="PS50878"/>
    </source>
</evidence>
<dbReference type="Pfam" id="PF00665">
    <property type="entry name" value="rve"/>
    <property type="match status" value="1"/>
</dbReference>
<evidence type="ECO:0000313" key="13">
    <source>
        <dbReference type="Proteomes" id="UP000046395"/>
    </source>
</evidence>
<dbReference type="STRING" id="70415.A0A5S6QRN1"/>
<keyword evidence="2" id="KW-0808">Transferase</keyword>
<dbReference type="InterPro" id="IPR050951">
    <property type="entry name" value="Retrovirus_Pol_polyprotein"/>
</dbReference>
<dbReference type="CDD" id="cd09274">
    <property type="entry name" value="RNase_HI_RT_Ty3"/>
    <property type="match status" value="1"/>
</dbReference>
<dbReference type="GO" id="GO:0004519">
    <property type="term" value="F:endonuclease activity"/>
    <property type="evidence" value="ECO:0007669"/>
    <property type="project" value="UniProtKB-KW"/>
</dbReference>
<dbReference type="Pfam" id="PF00078">
    <property type="entry name" value="RVT_1"/>
    <property type="match status" value="1"/>
</dbReference>
<feature type="compositionally biased region" description="Basic and acidic residues" evidence="9">
    <location>
        <begin position="1381"/>
        <end position="1393"/>
    </location>
</feature>
<dbReference type="SUPFAM" id="SSF56672">
    <property type="entry name" value="DNA/RNA polymerases"/>
    <property type="match status" value="1"/>
</dbReference>
<evidence type="ECO:0000256" key="5">
    <source>
        <dbReference type="ARBA" id="ARBA00022759"/>
    </source>
</evidence>
<dbReference type="Gene3D" id="3.30.420.10">
    <property type="entry name" value="Ribonuclease H-like superfamily/Ribonuclease H"/>
    <property type="match status" value="1"/>
</dbReference>
<dbReference type="GO" id="GO:0003676">
    <property type="term" value="F:nucleic acid binding"/>
    <property type="evidence" value="ECO:0007669"/>
    <property type="project" value="InterPro"/>
</dbReference>
<dbReference type="PROSITE" id="PS50878">
    <property type="entry name" value="RT_POL"/>
    <property type="match status" value="1"/>
</dbReference>
<feature type="region of interest" description="Disordered" evidence="9">
    <location>
        <begin position="253"/>
        <end position="273"/>
    </location>
</feature>
<dbReference type="GO" id="GO:0008270">
    <property type="term" value="F:zinc ion binding"/>
    <property type="evidence" value="ECO:0007669"/>
    <property type="project" value="UniProtKB-KW"/>
</dbReference>
<feature type="domain" description="Integrase catalytic" evidence="12">
    <location>
        <begin position="1067"/>
        <end position="1217"/>
    </location>
</feature>
<protein>
    <recommendedName>
        <fullName evidence="1">RNA-directed DNA polymerase</fullName>
        <ecNumber evidence="1">2.7.7.49</ecNumber>
    </recommendedName>
</protein>
<evidence type="ECO:0000256" key="1">
    <source>
        <dbReference type="ARBA" id="ARBA00012493"/>
    </source>
</evidence>
<evidence type="ECO:0000259" key="10">
    <source>
        <dbReference type="PROSITE" id="PS50158"/>
    </source>
</evidence>
<feature type="domain" description="CCHC-type" evidence="10">
    <location>
        <begin position="217"/>
        <end position="232"/>
    </location>
</feature>
<organism evidence="13 14">
    <name type="scientific">Trichuris muris</name>
    <name type="common">Mouse whipworm</name>
    <dbReference type="NCBI Taxonomy" id="70415"/>
    <lineage>
        <taxon>Eukaryota</taxon>
        <taxon>Metazoa</taxon>
        <taxon>Ecdysozoa</taxon>
        <taxon>Nematoda</taxon>
        <taxon>Enoplea</taxon>
        <taxon>Dorylaimia</taxon>
        <taxon>Trichinellida</taxon>
        <taxon>Trichuridae</taxon>
        <taxon>Trichuris</taxon>
    </lineage>
</organism>
<dbReference type="InterPro" id="IPR036875">
    <property type="entry name" value="Znf_CCHC_sf"/>
</dbReference>
<dbReference type="PROSITE" id="PS50158">
    <property type="entry name" value="ZF_CCHC"/>
    <property type="match status" value="2"/>
</dbReference>
<dbReference type="Gene3D" id="2.40.70.10">
    <property type="entry name" value="Acid Proteases"/>
    <property type="match status" value="1"/>
</dbReference>
<dbReference type="SUPFAM" id="SSF53098">
    <property type="entry name" value="Ribonuclease H-like"/>
    <property type="match status" value="1"/>
</dbReference>
<dbReference type="GO" id="GO:0015074">
    <property type="term" value="P:DNA integration"/>
    <property type="evidence" value="ECO:0007669"/>
    <property type="project" value="InterPro"/>
</dbReference>
<keyword evidence="6" id="KW-0378">Hydrolase</keyword>
<dbReference type="FunFam" id="3.10.20.370:FF:000001">
    <property type="entry name" value="Retrovirus-related Pol polyprotein from transposon 17.6-like protein"/>
    <property type="match status" value="1"/>
</dbReference>
<proteinExistence type="predicted"/>
<keyword evidence="7" id="KW-0695">RNA-directed DNA polymerase</keyword>
<keyword evidence="3" id="KW-0548">Nucleotidyltransferase</keyword>
<dbReference type="Gene3D" id="4.10.60.10">
    <property type="entry name" value="Zinc finger, CCHC-type"/>
    <property type="match status" value="1"/>
</dbReference>
<dbReference type="GO" id="GO:0016787">
    <property type="term" value="F:hydrolase activity"/>
    <property type="evidence" value="ECO:0007669"/>
    <property type="project" value="UniProtKB-KW"/>
</dbReference>
<feature type="domain" description="Reverse transcriptase" evidence="11">
    <location>
        <begin position="503"/>
        <end position="681"/>
    </location>
</feature>
<dbReference type="InterPro" id="IPR012337">
    <property type="entry name" value="RNaseH-like_sf"/>
</dbReference>
<dbReference type="GO" id="GO:0003964">
    <property type="term" value="F:RNA-directed DNA polymerase activity"/>
    <property type="evidence" value="ECO:0007669"/>
    <property type="project" value="UniProtKB-KW"/>
</dbReference>
<keyword evidence="8" id="KW-0863">Zinc-finger</keyword>
<dbReference type="Gene3D" id="3.30.70.270">
    <property type="match status" value="2"/>
</dbReference>
<sequence length="1408" mass="159083">MATFYHGTLEPYDVSTGIDGWEEWIERFEIFAQANRVIRTDLHTLFLNHCGPGLYRLVREAVAPEKPNTKSFEELVESIRGKLDPIPGIYPARAEFYARKQQPGESVAVFMTNLRNLARRCQFEAAPTLAERLESQLQDQFIIGMSDAETRRRILRGPKISLKELYSTALLGETVIAHSKLLDEHSNGSPPPTVHAVANNNRARRSNQPSPLTGSTKCWRCDKKGHTGDSCRFKELICHRCHKKGHVSRVCRSNMPISTSHPGSSSLDDSTNAHRRRTIHAVAQGSSQRGGSESDDSFSQDDTGIRAFMVNATVPSRTLVEPATTLSVRVNGVLIKFEVDSGSALTLINENMFLRLWKERLPKLKESSLDIKTWAKERMTVLGSFQARVQYKNVNCDLELFVMRNGGRPLLGRAWFRPFNIAIHVPSHKLTVTPSETKELRGSGWRQVTGKYPEVFQPGLGQYKGPPIHIELVPGAKARFFKCRPVPFALVDRVKDEIVRLDKRGSLKQVLWSDWASPIVTVMKKGGKVRICGDYSATVNLFTRKDVYPLPTVPEMLTVLTGGAWFSKLDLAEAYQQLTLDEESAEVLTITTPVGLRRMKRLPFGVDVAPGIFQRLMETLLQGIPGVKPYLDDILITGRSEKEHDWRLEQVLKILANNGLRLNKEKCSFGTEEMEFLGFRVTKEGIQPTEEKLRAIKDAPPPKDVKQLQAFLGLLNFYSVFLPRKATVLEPLHRLLDSTTRSSWHWDTKEHAAFEAAKGLLTAKAVLVHFDGTKPLLLACDASDYGLGAVLSQVESGQEKVVAYASRTLTKTERNYSQIDKEALALMFGVKKFHQYLFGRHFTAVTDHKPLLGLLATKKPTPTVMTTRMLRWRLLLSAYDINLVYRSGKLMGNADGLSRLPLPNQESTGTPGEEFVNPSLFADVLMMGVEGSEGIDDVTLLDARTVAKLTRKDPILSRVQHWVLHGWPSGNQGDHFTQFVRRRDELTAVRGCLLWGSRVVVPKHLQKDILEVLHHAHPGAVRMKALARSYVWWPGIDEEIEHRVADCSNCQQHRNNPAKAPPRIWNWTPRPWSRIHIDFAGPFHGRTYLLAVDSHSKWLEVEQVASMESKEVIRYLARLFAIHGLPDVLVSDNGTSFDSANFRQFCSANRIRFLRVAPYHPASNGLVEKVVQTTKQALRTMDSDKWGITISRFLFNYRLTPHSATGLSPAEILLRRRPKSLLDSLHPDFFAETKKTQEEDAVNLEADNSRRTRTLQGGERVWARDFHPNSKTKWLAGIIQEVITPRSYWIELPQDELRIRRSIDHLRTRGFRGPPSTQNVDEAIPGISMWLTPQLNSQAPDGNIQPATGGPDTEFLEQETPMICTEQKADPSVPATNSHQKIREPPIEPEQRSTRRTQRPRYLDDYVT</sequence>
<dbReference type="Pfam" id="PF17917">
    <property type="entry name" value="RT_RNaseH"/>
    <property type="match status" value="1"/>
</dbReference>
<dbReference type="CDD" id="cd01647">
    <property type="entry name" value="RT_LTR"/>
    <property type="match status" value="1"/>
</dbReference>
<reference evidence="14" key="1">
    <citation type="submission" date="2019-12" db="UniProtKB">
        <authorList>
            <consortium name="WormBaseParasite"/>
        </authorList>
    </citation>
    <scope>IDENTIFICATION</scope>
</reference>
<dbReference type="PANTHER" id="PTHR37984">
    <property type="entry name" value="PROTEIN CBG26694"/>
    <property type="match status" value="1"/>
</dbReference>
<dbReference type="WBParaSite" id="TMUE_2000010011.1">
    <property type="protein sequence ID" value="TMUE_2000010011.1"/>
    <property type="gene ID" value="WBGene00300804"/>
</dbReference>
<dbReference type="InterPro" id="IPR043502">
    <property type="entry name" value="DNA/RNA_pol_sf"/>
</dbReference>
<dbReference type="InterPro" id="IPR041373">
    <property type="entry name" value="RT_RNaseH"/>
</dbReference>
<accession>A0A5S6QRN1</accession>
<keyword evidence="8" id="KW-0479">Metal-binding</keyword>
<dbReference type="SUPFAM" id="SSF50630">
    <property type="entry name" value="Acid proteases"/>
    <property type="match status" value="1"/>
</dbReference>
<name>A0A5S6QRN1_TRIMR</name>
<dbReference type="EC" id="2.7.7.49" evidence="1"/>
<feature type="region of interest" description="Disordered" evidence="9">
    <location>
        <begin position="1365"/>
        <end position="1408"/>
    </location>
</feature>
<feature type="compositionally biased region" description="Polar residues" evidence="9">
    <location>
        <begin position="206"/>
        <end position="216"/>
    </location>
</feature>
<dbReference type="InterPro" id="IPR000477">
    <property type="entry name" value="RT_dom"/>
</dbReference>
<dbReference type="Gene3D" id="1.10.340.70">
    <property type="match status" value="1"/>
</dbReference>
<dbReference type="PANTHER" id="PTHR37984:SF12">
    <property type="entry name" value="RIBONUCLEASE H"/>
    <property type="match status" value="1"/>
</dbReference>
<dbReference type="Gene3D" id="3.10.10.10">
    <property type="entry name" value="HIV Type 1 Reverse Transcriptase, subunit A, domain 1"/>
    <property type="match status" value="1"/>
</dbReference>
<dbReference type="InterPro" id="IPR036397">
    <property type="entry name" value="RNaseH_sf"/>
</dbReference>
<feature type="compositionally biased region" description="Polar residues" evidence="9">
    <location>
        <begin position="255"/>
        <end position="270"/>
    </location>
</feature>
<dbReference type="InterPro" id="IPR041588">
    <property type="entry name" value="Integrase_H2C2"/>
</dbReference>
<dbReference type="FunFam" id="3.30.420.10:FF:000063">
    <property type="entry name" value="Retrovirus-related Pol polyprotein from transposon 297-like Protein"/>
    <property type="match status" value="1"/>
</dbReference>
<dbReference type="InterPro" id="IPR001878">
    <property type="entry name" value="Znf_CCHC"/>
</dbReference>
<dbReference type="PROSITE" id="PS50994">
    <property type="entry name" value="INTEGRASE"/>
    <property type="match status" value="1"/>
</dbReference>
<dbReference type="InterPro" id="IPR021109">
    <property type="entry name" value="Peptidase_aspartic_dom_sf"/>
</dbReference>
<evidence type="ECO:0000256" key="4">
    <source>
        <dbReference type="ARBA" id="ARBA00022722"/>
    </source>
</evidence>
<dbReference type="GO" id="GO:0042575">
    <property type="term" value="C:DNA polymerase complex"/>
    <property type="evidence" value="ECO:0007669"/>
    <property type="project" value="UniProtKB-ARBA"/>
</dbReference>
<dbReference type="SMART" id="SM00343">
    <property type="entry name" value="ZnF_C2HC"/>
    <property type="match status" value="2"/>
</dbReference>
<dbReference type="FunFam" id="1.10.340.70:FF:000003">
    <property type="entry name" value="Protein CBG25708"/>
    <property type="match status" value="1"/>
</dbReference>
<dbReference type="Pfam" id="PF17921">
    <property type="entry name" value="Integrase_H2C2"/>
    <property type="match status" value="1"/>
</dbReference>
<evidence type="ECO:0000256" key="3">
    <source>
        <dbReference type="ARBA" id="ARBA00022695"/>
    </source>
</evidence>
<dbReference type="GO" id="GO:0019899">
    <property type="term" value="F:enzyme binding"/>
    <property type="evidence" value="ECO:0007669"/>
    <property type="project" value="UniProtKB-ARBA"/>
</dbReference>
<keyword evidence="8" id="KW-0862">Zinc</keyword>
<keyword evidence="5" id="KW-0255">Endonuclease</keyword>
<evidence type="ECO:0000256" key="6">
    <source>
        <dbReference type="ARBA" id="ARBA00022801"/>
    </source>
</evidence>
<dbReference type="SUPFAM" id="SSF57756">
    <property type="entry name" value="Retrovirus zinc finger-like domains"/>
    <property type="match status" value="1"/>
</dbReference>